<dbReference type="RefSeq" id="WP_073382243.1">
    <property type="nucleotide sequence ID" value="NZ_FQZK01000020.1"/>
</dbReference>
<sequence length="168" mass="17739">MRGIGPWLAAAAAAVAVAGCGDGGARESGEGAAPSAAPGESAAPSPDGADAAQVYVLNRYGDENGFDDRRPVEYVATEFTTFSGMEWDEWSPDRARGEGGLLGTWCMEQECQNDPYEVEVELADPVEVDGVRYFTAYTITGYDDDMTDGVRRALEDADGGKLARPSGE</sequence>
<dbReference type="EMBL" id="FQZK01000020">
    <property type="protein sequence ID" value="SHK43430.1"/>
    <property type="molecule type" value="Genomic_DNA"/>
</dbReference>
<evidence type="ECO:0000313" key="3">
    <source>
        <dbReference type="Proteomes" id="UP000184452"/>
    </source>
</evidence>
<dbReference type="STRING" id="758803.SAMN05421803_12013"/>
<reference evidence="2 3" key="1">
    <citation type="submission" date="2016-11" db="EMBL/GenBank/DDBJ databases">
        <authorList>
            <person name="Jaros S."/>
            <person name="Januszkiewicz K."/>
            <person name="Wedrychowicz H."/>
        </authorList>
    </citation>
    <scope>NUCLEOTIDE SEQUENCE [LARGE SCALE GENOMIC DNA]</scope>
    <source>
        <strain evidence="2 3">CGMCC 4.5723</strain>
    </source>
</reference>
<accession>A0A1M6SFE9</accession>
<keyword evidence="3" id="KW-1185">Reference proteome</keyword>
<evidence type="ECO:0008006" key="4">
    <source>
        <dbReference type="Google" id="ProtNLM"/>
    </source>
</evidence>
<dbReference type="Proteomes" id="UP000184452">
    <property type="component" value="Unassembled WGS sequence"/>
</dbReference>
<protein>
    <recommendedName>
        <fullName evidence="4">Lipoprotein</fullName>
    </recommendedName>
</protein>
<dbReference type="OrthoDB" id="4205682at2"/>
<evidence type="ECO:0000313" key="2">
    <source>
        <dbReference type="EMBL" id="SHK43430.1"/>
    </source>
</evidence>
<evidence type="ECO:0000256" key="1">
    <source>
        <dbReference type="SAM" id="MobiDB-lite"/>
    </source>
</evidence>
<gene>
    <name evidence="2" type="ORF">SAMN05421803_12013</name>
</gene>
<proteinExistence type="predicted"/>
<feature type="region of interest" description="Disordered" evidence="1">
    <location>
        <begin position="20"/>
        <end position="48"/>
    </location>
</feature>
<name>A0A1M6SFE9_9ACTN</name>
<organism evidence="2 3">
    <name type="scientific">Nocardiopsis flavescens</name>
    <dbReference type="NCBI Taxonomy" id="758803"/>
    <lineage>
        <taxon>Bacteria</taxon>
        <taxon>Bacillati</taxon>
        <taxon>Actinomycetota</taxon>
        <taxon>Actinomycetes</taxon>
        <taxon>Streptosporangiales</taxon>
        <taxon>Nocardiopsidaceae</taxon>
        <taxon>Nocardiopsis</taxon>
    </lineage>
</organism>
<dbReference type="AlphaFoldDB" id="A0A1M6SFE9"/>
<feature type="compositionally biased region" description="Low complexity" evidence="1">
    <location>
        <begin position="30"/>
        <end position="48"/>
    </location>
</feature>
<dbReference type="PROSITE" id="PS51257">
    <property type="entry name" value="PROKAR_LIPOPROTEIN"/>
    <property type="match status" value="1"/>
</dbReference>